<keyword evidence="3 8" id="KW-0812">Transmembrane</keyword>
<evidence type="ECO:0000256" key="1">
    <source>
        <dbReference type="ARBA" id="ARBA00004141"/>
    </source>
</evidence>
<keyword evidence="11" id="KW-1185">Reference proteome</keyword>
<name>A0A3A4F4J5_9MICC</name>
<feature type="transmembrane region" description="Helical" evidence="8">
    <location>
        <begin position="132"/>
        <end position="151"/>
    </location>
</feature>
<evidence type="ECO:0000256" key="8">
    <source>
        <dbReference type="SAM" id="Phobius"/>
    </source>
</evidence>
<evidence type="ECO:0000256" key="6">
    <source>
        <dbReference type="ARBA" id="ARBA00023136"/>
    </source>
</evidence>
<dbReference type="PANTHER" id="PTHR11537:SF254">
    <property type="entry name" value="POTASSIUM VOLTAGE-GATED CHANNEL PROTEIN SHAB"/>
    <property type="match status" value="1"/>
</dbReference>
<evidence type="ECO:0000313" key="10">
    <source>
        <dbReference type="EMBL" id="RJN32788.1"/>
    </source>
</evidence>
<keyword evidence="5" id="KW-0406">Ion transport</keyword>
<evidence type="ECO:0000256" key="3">
    <source>
        <dbReference type="ARBA" id="ARBA00022692"/>
    </source>
</evidence>
<accession>A0A3A4F4J5</accession>
<evidence type="ECO:0000259" key="9">
    <source>
        <dbReference type="Pfam" id="PF07885"/>
    </source>
</evidence>
<keyword evidence="6 8" id="KW-0472">Membrane</keyword>
<comment type="caution">
    <text evidence="10">The sequence shown here is derived from an EMBL/GenBank/DDBJ whole genome shotgun (WGS) entry which is preliminary data.</text>
</comment>
<dbReference type="PANTHER" id="PTHR11537">
    <property type="entry name" value="VOLTAGE-GATED POTASSIUM CHANNEL"/>
    <property type="match status" value="1"/>
</dbReference>
<dbReference type="InterPro" id="IPR013099">
    <property type="entry name" value="K_chnl_dom"/>
</dbReference>
<feature type="transmembrane region" description="Helical" evidence="8">
    <location>
        <begin position="62"/>
        <end position="85"/>
    </location>
</feature>
<dbReference type="Gene3D" id="1.10.287.70">
    <property type="match status" value="1"/>
</dbReference>
<comment type="subcellular location">
    <subcellularLocation>
        <location evidence="1">Membrane</location>
        <topology evidence="1">Multi-pass membrane protein</topology>
    </subcellularLocation>
</comment>
<dbReference type="Pfam" id="PF07885">
    <property type="entry name" value="Ion_trans_2"/>
    <property type="match status" value="1"/>
</dbReference>
<feature type="transmembrane region" description="Helical" evidence="8">
    <location>
        <begin position="32"/>
        <end position="50"/>
    </location>
</feature>
<evidence type="ECO:0000256" key="4">
    <source>
        <dbReference type="ARBA" id="ARBA00022989"/>
    </source>
</evidence>
<sequence>MVFTSDRSGYCKQMKVWNNRSAFVRWTKFTEWPMAFVALAFLGVYSYVVIGDLRQTQIEWPFRVMNAVWVLFAVDYVVSLILVPYTKKWFFTHLHELAIVLLPALRPLRLLRLVTALGVLQRSAGTALRGKVILYVAFTSLLLMIMASLAVLDAEQNAPGANIVSFGDALWWSAVTVTSVGYGDFYPITGLGRGIAVILMACGLVLLGTVTATLASWLVERLEQKVGATRDDASDSG</sequence>
<dbReference type="InterPro" id="IPR028325">
    <property type="entry name" value="VG_K_chnl"/>
</dbReference>
<evidence type="ECO:0000256" key="2">
    <source>
        <dbReference type="ARBA" id="ARBA00022448"/>
    </source>
</evidence>
<dbReference type="SUPFAM" id="SSF81324">
    <property type="entry name" value="Voltage-gated potassium channels"/>
    <property type="match status" value="1"/>
</dbReference>
<organism evidence="10 11">
    <name type="scientific">Nesterenkonia natronophila</name>
    <dbReference type="NCBI Taxonomy" id="2174932"/>
    <lineage>
        <taxon>Bacteria</taxon>
        <taxon>Bacillati</taxon>
        <taxon>Actinomycetota</taxon>
        <taxon>Actinomycetes</taxon>
        <taxon>Micrococcales</taxon>
        <taxon>Micrococcaceae</taxon>
        <taxon>Nesterenkonia</taxon>
    </lineage>
</organism>
<dbReference type="Gene3D" id="1.20.5.110">
    <property type="match status" value="1"/>
</dbReference>
<feature type="transmembrane region" description="Helical" evidence="8">
    <location>
        <begin position="163"/>
        <end position="183"/>
    </location>
</feature>
<dbReference type="GO" id="GO:0005249">
    <property type="term" value="F:voltage-gated potassium channel activity"/>
    <property type="evidence" value="ECO:0007669"/>
    <property type="project" value="InterPro"/>
</dbReference>
<evidence type="ECO:0000256" key="5">
    <source>
        <dbReference type="ARBA" id="ARBA00023065"/>
    </source>
</evidence>
<reference evidence="10 11" key="1">
    <citation type="submission" date="2018-09" db="EMBL/GenBank/DDBJ databases">
        <title>Nesterenkonia natronophila sp. nov., an alkaliphilic actinobacteriume isolated from a soda lake, and emended description of the genus Nesterenkonia.</title>
        <authorList>
            <person name="Menes R.J."/>
            <person name="Iriarte A."/>
        </authorList>
    </citation>
    <scope>NUCLEOTIDE SEQUENCE [LARGE SCALE GENOMIC DNA]</scope>
    <source>
        <strain evidence="10 11">M8</strain>
    </source>
</reference>
<dbReference type="AlphaFoldDB" id="A0A3A4F4J5"/>
<evidence type="ECO:0000256" key="7">
    <source>
        <dbReference type="ARBA" id="ARBA00023303"/>
    </source>
</evidence>
<evidence type="ECO:0000313" key="11">
    <source>
        <dbReference type="Proteomes" id="UP000266615"/>
    </source>
</evidence>
<proteinExistence type="predicted"/>
<protein>
    <submittedName>
        <fullName evidence="10">Two pore domain potassium channel family protein</fullName>
    </submittedName>
</protein>
<keyword evidence="7 10" id="KW-0407">Ion channel</keyword>
<gene>
    <name evidence="10" type="ORF">D3250_02915</name>
</gene>
<dbReference type="GO" id="GO:0001508">
    <property type="term" value="P:action potential"/>
    <property type="evidence" value="ECO:0007669"/>
    <property type="project" value="TreeGrafter"/>
</dbReference>
<keyword evidence="2" id="KW-0813">Transport</keyword>
<feature type="domain" description="Potassium channel" evidence="9">
    <location>
        <begin position="142"/>
        <end position="219"/>
    </location>
</feature>
<dbReference type="GO" id="GO:0008076">
    <property type="term" value="C:voltage-gated potassium channel complex"/>
    <property type="evidence" value="ECO:0007669"/>
    <property type="project" value="InterPro"/>
</dbReference>
<dbReference type="Proteomes" id="UP000266615">
    <property type="component" value="Unassembled WGS sequence"/>
</dbReference>
<dbReference type="EMBL" id="QYZP01000001">
    <property type="protein sequence ID" value="RJN32788.1"/>
    <property type="molecule type" value="Genomic_DNA"/>
</dbReference>
<dbReference type="PRINTS" id="PR00169">
    <property type="entry name" value="KCHANNEL"/>
</dbReference>
<feature type="transmembrane region" description="Helical" evidence="8">
    <location>
        <begin position="195"/>
        <end position="219"/>
    </location>
</feature>
<feature type="transmembrane region" description="Helical" evidence="8">
    <location>
        <begin position="97"/>
        <end position="120"/>
    </location>
</feature>
<keyword evidence="4 8" id="KW-1133">Transmembrane helix</keyword>